<keyword evidence="3" id="KW-1185">Reference proteome</keyword>
<evidence type="ECO:0000313" key="3">
    <source>
        <dbReference type="Proteomes" id="UP000245678"/>
    </source>
</evidence>
<dbReference type="AlphaFoldDB" id="A0A316HLK2"/>
<dbReference type="Proteomes" id="UP000245678">
    <property type="component" value="Unassembled WGS sequence"/>
</dbReference>
<comment type="caution">
    <text evidence="2">The sequence shown here is derived from an EMBL/GenBank/DDBJ whole genome shotgun (WGS) entry which is preliminary data.</text>
</comment>
<keyword evidence="1" id="KW-0472">Membrane</keyword>
<gene>
    <name evidence="2" type="ORF">LX99_01561</name>
</gene>
<dbReference type="RefSeq" id="WP_109607327.1">
    <property type="nucleotide sequence ID" value="NZ_QGHA01000002.1"/>
</dbReference>
<sequence>MKAKFSIPAHGRPQHLLLFAAVILLICSFFNYSGQIDINLQDTYYVISYTILFGGIALALLLYWIIYLVGNSLLPVKALSWLHISSTIITFSAFGILTTSHQLGITASAHSHDALADFKKQMQWINFEGYLFIAAIVAQLFFIANLVTGLVKKITSPPIK</sequence>
<feature type="transmembrane region" description="Helical" evidence="1">
    <location>
        <begin position="44"/>
        <end position="66"/>
    </location>
</feature>
<evidence type="ECO:0000313" key="2">
    <source>
        <dbReference type="EMBL" id="PWK79105.1"/>
    </source>
</evidence>
<keyword evidence="1" id="KW-1133">Transmembrane helix</keyword>
<feature type="transmembrane region" description="Helical" evidence="1">
    <location>
        <begin position="15"/>
        <end position="32"/>
    </location>
</feature>
<evidence type="ECO:0000256" key="1">
    <source>
        <dbReference type="SAM" id="Phobius"/>
    </source>
</evidence>
<feature type="transmembrane region" description="Helical" evidence="1">
    <location>
        <begin position="129"/>
        <end position="151"/>
    </location>
</feature>
<dbReference type="EMBL" id="QGHA01000002">
    <property type="protein sequence ID" value="PWK79105.1"/>
    <property type="molecule type" value="Genomic_DNA"/>
</dbReference>
<accession>A0A316HLK2</accession>
<name>A0A316HLK2_9SPHI</name>
<protein>
    <submittedName>
        <fullName evidence="2">Uncharacterized protein</fullName>
    </submittedName>
</protein>
<keyword evidence="1" id="KW-0812">Transmembrane</keyword>
<reference evidence="2 3" key="1">
    <citation type="submission" date="2018-05" db="EMBL/GenBank/DDBJ databases">
        <title>Genomic Encyclopedia of Archaeal and Bacterial Type Strains, Phase II (KMG-II): from individual species to whole genera.</title>
        <authorList>
            <person name="Goeker M."/>
        </authorList>
    </citation>
    <scope>NUCLEOTIDE SEQUENCE [LARGE SCALE GENOMIC DNA]</scope>
    <source>
        <strain evidence="2 3">DSM 19975</strain>
    </source>
</reference>
<dbReference type="InterPro" id="IPR036927">
    <property type="entry name" value="Cyt_c_oxase-like_su1_sf"/>
</dbReference>
<feature type="transmembrane region" description="Helical" evidence="1">
    <location>
        <begin position="78"/>
        <end position="97"/>
    </location>
</feature>
<proteinExistence type="predicted"/>
<dbReference type="Gene3D" id="1.20.210.10">
    <property type="entry name" value="Cytochrome c oxidase-like, subunit I domain"/>
    <property type="match status" value="1"/>
</dbReference>
<organism evidence="2 3">
    <name type="scientific">Mucilaginibacter oryzae</name>
    <dbReference type="NCBI Taxonomy" id="468058"/>
    <lineage>
        <taxon>Bacteria</taxon>
        <taxon>Pseudomonadati</taxon>
        <taxon>Bacteroidota</taxon>
        <taxon>Sphingobacteriia</taxon>
        <taxon>Sphingobacteriales</taxon>
        <taxon>Sphingobacteriaceae</taxon>
        <taxon>Mucilaginibacter</taxon>
    </lineage>
</organism>